<dbReference type="InterPro" id="IPR002114">
    <property type="entry name" value="PTS_HPr_Ser_P_site"/>
</dbReference>
<dbReference type="InterPro" id="IPR000032">
    <property type="entry name" value="HPr-like"/>
</dbReference>
<dbReference type="EMBL" id="FPLJ01000064">
    <property type="protein sequence ID" value="SGY95274.1"/>
    <property type="molecule type" value="Genomic_DNA"/>
</dbReference>
<comment type="subcellular location">
    <subcellularLocation>
        <location evidence="2">Cytoplasm</location>
    </subcellularLocation>
</comment>
<evidence type="ECO:0000256" key="2">
    <source>
        <dbReference type="ARBA" id="ARBA00004496"/>
    </source>
</evidence>
<dbReference type="Gene3D" id="3.40.930.10">
    <property type="entry name" value="Mannitol-specific EII, Chain A"/>
    <property type="match status" value="2"/>
</dbReference>
<evidence type="ECO:0000256" key="8">
    <source>
        <dbReference type="ARBA" id="ARBA00022679"/>
    </source>
</evidence>
<dbReference type="CDD" id="cd00367">
    <property type="entry name" value="PTS-HPr_like"/>
    <property type="match status" value="1"/>
</dbReference>
<dbReference type="GeneID" id="61296793"/>
<accession>A0A090IL16</accession>
<evidence type="ECO:0000256" key="4">
    <source>
        <dbReference type="ARBA" id="ARBA00022448"/>
    </source>
</evidence>
<keyword evidence="10" id="KW-0418">Kinase</keyword>
<gene>
    <name evidence="13" type="ORF">MT2528_2961</name>
    <name evidence="14" type="ORF">NVI5450_3158</name>
</gene>
<dbReference type="EMBL" id="FPLD01000085">
    <property type="protein sequence ID" value="SGZ07200.1"/>
    <property type="molecule type" value="Genomic_DNA"/>
</dbReference>
<evidence type="ECO:0000256" key="6">
    <source>
        <dbReference type="ARBA" id="ARBA00022553"/>
    </source>
</evidence>
<dbReference type="InterPro" id="IPR050893">
    <property type="entry name" value="Sugar_PTS"/>
</dbReference>
<dbReference type="PROSITE" id="PS00372">
    <property type="entry name" value="PTS_EIIA_TYPE_2_HIS"/>
    <property type="match status" value="1"/>
</dbReference>
<dbReference type="SUPFAM" id="SSF55594">
    <property type="entry name" value="HPr-like"/>
    <property type="match status" value="1"/>
</dbReference>
<dbReference type="PANTHER" id="PTHR30181">
    <property type="entry name" value="MANNITOL PERMEASE IIC COMPONENT"/>
    <property type="match status" value="1"/>
</dbReference>
<dbReference type="SUPFAM" id="SSF55804">
    <property type="entry name" value="Phoshotransferase/anion transport protein"/>
    <property type="match status" value="2"/>
</dbReference>
<dbReference type="Pfam" id="PF00359">
    <property type="entry name" value="PTS_EIIA_2"/>
    <property type="match status" value="1"/>
</dbReference>
<dbReference type="PROSITE" id="PS00589">
    <property type="entry name" value="PTS_HPR_SER"/>
    <property type="match status" value="1"/>
</dbReference>
<reference evidence="13 15" key="2">
    <citation type="submission" date="2016-11" db="EMBL/GenBank/DDBJ databases">
        <authorList>
            <person name="Klemetsen T."/>
        </authorList>
    </citation>
    <scope>NUCLEOTIDE SEQUENCE [LARGE SCALE GENOMIC DNA]</scope>
    <source>
        <strain evidence="13">MT 2528</strain>
    </source>
</reference>
<evidence type="ECO:0000313" key="16">
    <source>
        <dbReference type="Proteomes" id="UP000183794"/>
    </source>
</evidence>
<dbReference type="PROSITE" id="PS51094">
    <property type="entry name" value="PTS_EIIA_TYPE_2"/>
    <property type="match status" value="1"/>
</dbReference>
<evidence type="ECO:0000256" key="1">
    <source>
        <dbReference type="ARBA" id="ARBA00003136"/>
    </source>
</evidence>
<feature type="domain" description="PTS EIIA type-2" evidence="11">
    <location>
        <begin position="2"/>
        <end position="142"/>
    </location>
</feature>
<keyword evidence="6" id="KW-0597">Phosphoprotein</keyword>
<keyword evidence="4" id="KW-0813">Transport</keyword>
<dbReference type="Proteomes" id="UP000182660">
    <property type="component" value="Unassembled WGS sequence"/>
</dbReference>
<dbReference type="STRING" id="80854.MVIS_3097"/>
<dbReference type="GO" id="GO:0005737">
    <property type="term" value="C:cytoplasm"/>
    <property type="evidence" value="ECO:0007669"/>
    <property type="project" value="UniProtKB-SubCell"/>
</dbReference>
<dbReference type="NCBIfam" id="TIGR01003">
    <property type="entry name" value="PTS_HPr_family"/>
    <property type="match status" value="1"/>
</dbReference>
<evidence type="ECO:0000256" key="10">
    <source>
        <dbReference type="ARBA" id="ARBA00022777"/>
    </source>
</evidence>
<dbReference type="Pfam" id="PF00381">
    <property type="entry name" value="PTS-HPr"/>
    <property type="match status" value="1"/>
</dbReference>
<dbReference type="PANTHER" id="PTHR30181:SF3">
    <property type="entry name" value="MULTIPHOSPHORYL TRANSFER PROTEIN"/>
    <property type="match status" value="1"/>
</dbReference>
<dbReference type="AlphaFoldDB" id="A0A090IL16"/>
<evidence type="ECO:0000313" key="13">
    <source>
        <dbReference type="EMBL" id="SGY95274.1"/>
    </source>
</evidence>
<comment type="function">
    <text evidence="1">The phosphoenolpyruvate-dependent sugar phosphotransferase system (sugar PTS), a major carbohydrate active transport system, catalyzes the phosphorylation of incoming sugar substrates concomitantly with their translocation across the cell membrane. The enzyme II FruAB PTS system is involved in fructose transport.</text>
</comment>
<keyword evidence="8" id="KW-0808">Transferase</keyword>
<evidence type="ECO:0000259" key="11">
    <source>
        <dbReference type="PROSITE" id="PS51094"/>
    </source>
</evidence>
<dbReference type="InterPro" id="IPR035895">
    <property type="entry name" value="HPr-like_sf"/>
</dbReference>
<dbReference type="GO" id="GO:0005886">
    <property type="term" value="C:plasma membrane"/>
    <property type="evidence" value="ECO:0007669"/>
    <property type="project" value="TreeGrafter"/>
</dbReference>
<dbReference type="PROSITE" id="PS00369">
    <property type="entry name" value="PTS_HPR_HIS"/>
    <property type="match status" value="1"/>
</dbReference>
<dbReference type="KEGG" id="mvs:MVIS_3097"/>
<dbReference type="GO" id="GO:0090563">
    <property type="term" value="F:protein-phosphocysteine-sugar phosphotransferase activity"/>
    <property type="evidence" value="ECO:0007669"/>
    <property type="project" value="TreeGrafter"/>
</dbReference>
<dbReference type="InterPro" id="IPR016152">
    <property type="entry name" value="PTrfase/Anion_transptr"/>
</dbReference>
<keyword evidence="5" id="KW-0963">Cytoplasm</keyword>
<reference evidence="14 16" key="1">
    <citation type="submission" date="2016-11" db="EMBL/GenBank/DDBJ databases">
        <authorList>
            <person name="Jaros S."/>
            <person name="Januszkiewicz K."/>
            <person name="Wedrychowicz H."/>
        </authorList>
    </citation>
    <scope>NUCLEOTIDE SEQUENCE [LARGE SCALE GENOMIC DNA]</scope>
    <source>
        <strain evidence="14">NVI 5450</strain>
    </source>
</reference>
<dbReference type="Proteomes" id="UP000183794">
    <property type="component" value="Unassembled WGS sequence"/>
</dbReference>
<evidence type="ECO:0000256" key="9">
    <source>
        <dbReference type="ARBA" id="ARBA00022683"/>
    </source>
</evidence>
<dbReference type="PROSITE" id="PS51350">
    <property type="entry name" value="PTS_HPR_DOM"/>
    <property type="match status" value="1"/>
</dbReference>
<dbReference type="NCBIfam" id="NF008319">
    <property type="entry name" value="PRK11109.1"/>
    <property type="match status" value="1"/>
</dbReference>
<evidence type="ECO:0000256" key="5">
    <source>
        <dbReference type="ARBA" id="ARBA00022490"/>
    </source>
</evidence>
<evidence type="ECO:0000313" key="14">
    <source>
        <dbReference type="EMBL" id="SGZ07200.1"/>
    </source>
</evidence>
<evidence type="ECO:0000256" key="7">
    <source>
        <dbReference type="ARBA" id="ARBA00022597"/>
    </source>
</evidence>
<keyword evidence="9" id="KW-0598">Phosphotransferase system</keyword>
<proteinExistence type="predicted"/>
<dbReference type="CDD" id="cd00211">
    <property type="entry name" value="PTS_IIA_fru"/>
    <property type="match status" value="1"/>
</dbReference>
<feature type="domain" description="HPr" evidence="12">
    <location>
        <begin position="286"/>
        <end position="374"/>
    </location>
</feature>
<evidence type="ECO:0000313" key="15">
    <source>
        <dbReference type="Proteomes" id="UP000182660"/>
    </source>
</evidence>
<keyword evidence="7" id="KW-0762">Sugar transport</keyword>
<dbReference type="Gene3D" id="3.30.1340.10">
    <property type="entry name" value="HPr-like"/>
    <property type="match status" value="1"/>
</dbReference>
<dbReference type="InterPro" id="IPR002178">
    <property type="entry name" value="PTS_EIIA_type-2_dom"/>
</dbReference>
<evidence type="ECO:0000259" key="12">
    <source>
        <dbReference type="PROSITE" id="PS51350"/>
    </source>
</evidence>
<dbReference type="PATRIC" id="fig|80854.5.peg.3279"/>
<dbReference type="GO" id="GO:0016301">
    <property type="term" value="F:kinase activity"/>
    <property type="evidence" value="ECO:0007669"/>
    <property type="project" value="UniProtKB-KW"/>
</dbReference>
<keyword evidence="15" id="KW-1185">Reference proteome</keyword>
<organism evidence="14 16">
    <name type="scientific">Moritella viscosa</name>
    <dbReference type="NCBI Taxonomy" id="80854"/>
    <lineage>
        <taxon>Bacteria</taxon>
        <taxon>Pseudomonadati</taxon>
        <taxon>Pseudomonadota</taxon>
        <taxon>Gammaproteobacteria</taxon>
        <taxon>Alteromonadales</taxon>
        <taxon>Moritellaceae</taxon>
        <taxon>Moritella</taxon>
    </lineage>
</organism>
<protein>
    <recommendedName>
        <fullName evidence="3">Multiphosphoryl transfer protein</fullName>
    </recommendedName>
</protein>
<sequence>MLSLSSNDIKLNQSALNKQLAIKTLAQNLANKNYVEANYVEGMLAREAQHSTYLGNGIAIPHGTVDTRDLVNKTGVQLHHYPQGVDWGEGQTVYLAIAIAAKSDEHLAILKQLTHVLSADGIEQQLQQCGSAESIITLLDGKELNGTQQSETLLTTDLVQLDFPAKDLSQLTAVAAGLLKHHHCIDNTGVADAITTAATYLGQGLWLAKTTKSVATTAISFVTPAEPLYQDRLPVQGVLMLASANDLHLNNMQCVADLIYQQQVNQLFNTDADIIIGLLTKVKPSGVTAIFTIHNSHGLHARPSAILVNIAKQYQADIQVTNMAGKSTNAKSLMRLMSLGVSCNEALTFTAQGSDAELALKAIGEGIDAGLGEGK</sequence>
<dbReference type="InterPro" id="IPR001020">
    <property type="entry name" value="PTS_HPr_His_P_site"/>
</dbReference>
<dbReference type="OrthoDB" id="95460at2"/>
<name>A0A090IL16_9GAMM</name>
<dbReference type="RefSeq" id="WP_045111155.1">
    <property type="nucleotide sequence ID" value="NZ_CAWQZC010000033.1"/>
</dbReference>
<dbReference type="PRINTS" id="PR00107">
    <property type="entry name" value="PHOSPHOCPHPR"/>
</dbReference>
<evidence type="ECO:0000256" key="3">
    <source>
        <dbReference type="ARBA" id="ARBA00015565"/>
    </source>
</evidence>
<dbReference type="GO" id="GO:0009401">
    <property type="term" value="P:phosphoenolpyruvate-dependent sugar phosphotransferase system"/>
    <property type="evidence" value="ECO:0007669"/>
    <property type="project" value="UniProtKB-KW"/>
</dbReference>
<dbReference type="HOGENOM" id="CLU_046384_0_0_6"/>